<name>A0A8B9BRT2_9AVES</name>
<proteinExistence type="predicted"/>
<dbReference type="Proteomes" id="UP000694426">
    <property type="component" value="Unplaced"/>
</dbReference>
<reference evidence="1" key="1">
    <citation type="submission" date="2025-08" db="UniProtKB">
        <authorList>
            <consortium name="Ensembl"/>
        </authorList>
    </citation>
    <scope>IDENTIFICATION</scope>
</reference>
<keyword evidence="2" id="KW-1185">Reference proteome</keyword>
<accession>A0A8B9BRT2</accession>
<dbReference type="AlphaFoldDB" id="A0A8B9BRT2"/>
<evidence type="ECO:0000313" key="1">
    <source>
        <dbReference type="Ensembl" id="ENSABRP00000008362.1"/>
    </source>
</evidence>
<protein>
    <submittedName>
        <fullName evidence="1">Uncharacterized protein</fullName>
    </submittedName>
</protein>
<organism evidence="1 2">
    <name type="scientific">Anser brachyrhynchus</name>
    <name type="common">Pink-footed goose</name>
    <dbReference type="NCBI Taxonomy" id="132585"/>
    <lineage>
        <taxon>Eukaryota</taxon>
        <taxon>Metazoa</taxon>
        <taxon>Chordata</taxon>
        <taxon>Craniata</taxon>
        <taxon>Vertebrata</taxon>
        <taxon>Euteleostomi</taxon>
        <taxon>Archelosauria</taxon>
        <taxon>Archosauria</taxon>
        <taxon>Dinosauria</taxon>
        <taxon>Saurischia</taxon>
        <taxon>Theropoda</taxon>
        <taxon>Coelurosauria</taxon>
        <taxon>Aves</taxon>
        <taxon>Neognathae</taxon>
        <taxon>Galloanserae</taxon>
        <taxon>Anseriformes</taxon>
        <taxon>Anatidae</taxon>
        <taxon>Anserinae</taxon>
        <taxon>Anser</taxon>
    </lineage>
</organism>
<sequence>AEEGRKREAAAWQEADKGSALAPAAEVLLLPSWRPAGCRGHGFPSPASRPTAAEQCLACSHLSSGSFPLLFFFFFFNSRFNASLEKISSFLHTLG</sequence>
<evidence type="ECO:0000313" key="2">
    <source>
        <dbReference type="Proteomes" id="UP000694426"/>
    </source>
</evidence>
<reference evidence="1" key="2">
    <citation type="submission" date="2025-09" db="UniProtKB">
        <authorList>
            <consortium name="Ensembl"/>
        </authorList>
    </citation>
    <scope>IDENTIFICATION</scope>
</reference>
<dbReference type="Ensembl" id="ENSABRT00000011938.1">
    <property type="protein sequence ID" value="ENSABRP00000008362.1"/>
    <property type="gene ID" value="ENSABRG00000007541.1"/>
</dbReference>